<name>A0AA40SR13_9MICO</name>
<protein>
    <submittedName>
        <fullName evidence="2">Membrane protein</fullName>
    </submittedName>
</protein>
<comment type="caution">
    <text evidence="2">The sequence shown here is derived from an EMBL/GenBank/DDBJ whole genome shotgun (WGS) entry which is preliminary data.</text>
</comment>
<keyword evidence="1" id="KW-0472">Membrane</keyword>
<accession>A0AA40SR13</accession>
<keyword evidence="1" id="KW-0812">Transmembrane</keyword>
<reference evidence="2 3" key="1">
    <citation type="submission" date="2020-08" db="EMBL/GenBank/DDBJ databases">
        <title>Sequencing the genomes of 1000 actinobacteria strains.</title>
        <authorList>
            <person name="Klenk H.-P."/>
        </authorList>
    </citation>
    <scope>NUCLEOTIDE SEQUENCE [LARGE SCALE GENOMIC DNA]</scope>
    <source>
        <strain evidence="2 3">DSM 19600</strain>
    </source>
</reference>
<proteinExistence type="predicted"/>
<sequence>MMWDYGYGAWWMWIPGLLLTLLIVAGIVVLIVFAVRSSGRADTAASGEPDSAGRILDERLARGDITIEQYRELRSTLNQGRRG</sequence>
<feature type="transmembrane region" description="Helical" evidence="1">
    <location>
        <begin position="12"/>
        <end position="35"/>
    </location>
</feature>
<evidence type="ECO:0000256" key="1">
    <source>
        <dbReference type="SAM" id="Phobius"/>
    </source>
</evidence>
<keyword evidence="3" id="KW-1185">Reference proteome</keyword>
<gene>
    <name evidence="2" type="ORF">BKA10_002449</name>
</gene>
<organism evidence="2 3">
    <name type="scientific">Microbacterium invictum</name>
    <dbReference type="NCBI Taxonomy" id="515415"/>
    <lineage>
        <taxon>Bacteria</taxon>
        <taxon>Bacillati</taxon>
        <taxon>Actinomycetota</taxon>
        <taxon>Actinomycetes</taxon>
        <taxon>Micrococcales</taxon>
        <taxon>Microbacteriaceae</taxon>
        <taxon>Microbacterium</taxon>
    </lineage>
</organism>
<dbReference type="RefSeq" id="WP_183500157.1">
    <property type="nucleotide sequence ID" value="NZ_BAABCO010000004.1"/>
</dbReference>
<dbReference type="EMBL" id="JACIFH010000001">
    <property type="protein sequence ID" value="MBB4140655.1"/>
    <property type="molecule type" value="Genomic_DNA"/>
</dbReference>
<evidence type="ECO:0000313" key="3">
    <source>
        <dbReference type="Proteomes" id="UP000549113"/>
    </source>
</evidence>
<evidence type="ECO:0000313" key="2">
    <source>
        <dbReference type="EMBL" id="MBB4140655.1"/>
    </source>
</evidence>
<keyword evidence="1" id="KW-1133">Transmembrane helix</keyword>
<dbReference type="AlphaFoldDB" id="A0AA40SR13"/>
<dbReference type="Proteomes" id="UP000549113">
    <property type="component" value="Unassembled WGS sequence"/>
</dbReference>